<gene>
    <name evidence="5" type="ORF">D3H55_01370</name>
</gene>
<evidence type="ECO:0000256" key="3">
    <source>
        <dbReference type="SAM" id="Phobius"/>
    </source>
</evidence>
<evidence type="ECO:0000313" key="5">
    <source>
        <dbReference type="EMBL" id="RIW39031.1"/>
    </source>
</evidence>
<feature type="transmembrane region" description="Helical" evidence="3">
    <location>
        <begin position="17"/>
        <end position="37"/>
    </location>
</feature>
<dbReference type="OrthoDB" id="242546at2"/>
<dbReference type="PANTHER" id="PTHR32089">
    <property type="entry name" value="METHYL-ACCEPTING CHEMOTAXIS PROTEIN MCPB"/>
    <property type="match status" value="1"/>
</dbReference>
<protein>
    <submittedName>
        <fullName evidence="5">Chemotaxis protein</fullName>
    </submittedName>
</protein>
<feature type="transmembrane region" description="Helical" evidence="3">
    <location>
        <begin position="69"/>
        <end position="89"/>
    </location>
</feature>
<comment type="caution">
    <text evidence="5">The sequence shown here is derived from an EMBL/GenBank/DDBJ whole genome shotgun (WGS) entry which is preliminary data.</text>
</comment>
<organism evidence="5 6">
    <name type="scientific">Bacillus salacetis</name>
    <dbReference type="NCBI Taxonomy" id="2315464"/>
    <lineage>
        <taxon>Bacteria</taxon>
        <taxon>Bacillati</taxon>
        <taxon>Bacillota</taxon>
        <taxon>Bacilli</taxon>
        <taxon>Bacillales</taxon>
        <taxon>Bacillaceae</taxon>
        <taxon>Bacillus</taxon>
    </lineage>
</organism>
<feature type="transmembrane region" description="Helical" evidence="3">
    <location>
        <begin position="145"/>
        <end position="165"/>
    </location>
</feature>
<sequence>MNAVEQLRVSDVKKKNLLMFVTFLISLLAAGISASMSGEMAKALFYLSEITAFVLLFIGFQFIFKKYKLFPLVSIITIQAFTLSALFILEPSVDFVPILFVLGLISALHFNRVVFGIGYFLGLVILAVDFYLIETNDLLETFIPTSILAYVLCGVILGVMIHLNAKQDEKLQEMMVTAAEEAEHQKQLKKKLEDKVSGIVGDLAAVNQQVQTNLASQEEMKTAIGEVAAGSQVQSEQITGITGNALSTKNSMDHLYSVSTELREETNTANQHITESEGKTSELNKDIHELASLVKGLNETFSILTDTIKETNTFTGKIKEITDQTNLLALNASIEAARAGEAGKGFAVVADEIRKLAEMSGRTTDRINDNLVKLNMNNDDALAKVQTSSRFISKGLESTEQVTESFNLASDVFSKLQGHVTTLLQLAEEVGRQSDSTQGSTAELASIIEESSASLEEMSATVECLTDDNHTIAELMGETTRKAESILND</sequence>
<dbReference type="Gene3D" id="1.10.287.950">
    <property type="entry name" value="Methyl-accepting chemotaxis protein"/>
    <property type="match status" value="1"/>
</dbReference>
<reference evidence="5 6" key="1">
    <citation type="submission" date="2018-09" db="EMBL/GenBank/DDBJ databases">
        <title>Bacillus saliacetes sp. nov., isolated from Thai shrimp paste (Ka-pi).</title>
        <authorList>
            <person name="Daroonpunt R."/>
            <person name="Tanasupawat S."/>
            <person name="Yiamsombut S."/>
        </authorList>
    </citation>
    <scope>NUCLEOTIDE SEQUENCE [LARGE SCALE GENOMIC DNA]</scope>
    <source>
        <strain evidence="5 6">SKP7-4</strain>
    </source>
</reference>
<dbReference type="AlphaFoldDB" id="A0A3A1R737"/>
<dbReference type="SUPFAM" id="SSF58104">
    <property type="entry name" value="Methyl-accepting chemotaxis protein (MCP) signaling domain"/>
    <property type="match status" value="1"/>
</dbReference>
<name>A0A3A1R737_9BACI</name>
<evidence type="ECO:0000313" key="6">
    <source>
        <dbReference type="Proteomes" id="UP000265801"/>
    </source>
</evidence>
<feature type="transmembrane region" description="Helical" evidence="3">
    <location>
        <begin position="43"/>
        <end position="64"/>
    </location>
</feature>
<dbReference type="SMART" id="SM00283">
    <property type="entry name" value="MA"/>
    <property type="match status" value="1"/>
</dbReference>
<dbReference type="Proteomes" id="UP000265801">
    <property type="component" value="Unassembled WGS sequence"/>
</dbReference>
<dbReference type="RefSeq" id="WP_119545100.1">
    <property type="nucleotide sequence ID" value="NZ_QXIR01000001.1"/>
</dbReference>
<evidence type="ECO:0000256" key="1">
    <source>
        <dbReference type="ARBA" id="ARBA00023224"/>
    </source>
</evidence>
<keyword evidence="1 2" id="KW-0807">Transducer</keyword>
<dbReference type="InterPro" id="IPR004089">
    <property type="entry name" value="MCPsignal_dom"/>
</dbReference>
<accession>A0A3A1R737</accession>
<keyword evidence="3" id="KW-0472">Membrane</keyword>
<feature type="domain" description="Methyl-accepting transducer" evidence="4">
    <location>
        <begin position="216"/>
        <end position="466"/>
    </location>
</feature>
<dbReference type="GO" id="GO:0007165">
    <property type="term" value="P:signal transduction"/>
    <property type="evidence" value="ECO:0007669"/>
    <property type="project" value="UniProtKB-KW"/>
</dbReference>
<feature type="transmembrane region" description="Helical" evidence="3">
    <location>
        <begin position="117"/>
        <end position="133"/>
    </location>
</feature>
<feature type="transmembrane region" description="Helical" evidence="3">
    <location>
        <begin position="95"/>
        <end position="110"/>
    </location>
</feature>
<dbReference type="PANTHER" id="PTHR32089:SF112">
    <property type="entry name" value="LYSOZYME-LIKE PROTEIN-RELATED"/>
    <property type="match status" value="1"/>
</dbReference>
<keyword evidence="3" id="KW-1133">Transmembrane helix</keyword>
<dbReference type="PROSITE" id="PS50111">
    <property type="entry name" value="CHEMOTAXIS_TRANSDUC_2"/>
    <property type="match status" value="1"/>
</dbReference>
<evidence type="ECO:0000256" key="2">
    <source>
        <dbReference type="PROSITE-ProRule" id="PRU00284"/>
    </source>
</evidence>
<dbReference type="EMBL" id="QXIR01000001">
    <property type="protein sequence ID" value="RIW39031.1"/>
    <property type="molecule type" value="Genomic_DNA"/>
</dbReference>
<dbReference type="Pfam" id="PF00015">
    <property type="entry name" value="MCPsignal"/>
    <property type="match status" value="1"/>
</dbReference>
<evidence type="ECO:0000259" key="4">
    <source>
        <dbReference type="PROSITE" id="PS50111"/>
    </source>
</evidence>
<keyword evidence="6" id="KW-1185">Reference proteome</keyword>
<dbReference type="GO" id="GO:0016020">
    <property type="term" value="C:membrane"/>
    <property type="evidence" value="ECO:0007669"/>
    <property type="project" value="InterPro"/>
</dbReference>
<proteinExistence type="predicted"/>
<keyword evidence="3" id="KW-0812">Transmembrane</keyword>